<evidence type="ECO:0000256" key="5">
    <source>
        <dbReference type="ARBA" id="ARBA00022723"/>
    </source>
</evidence>
<evidence type="ECO:0000259" key="13">
    <source>
        <dbReference type="Pfam" id="PF08245"/>
    </source>
</evidence>
<dbReference type="GO" id="GO:0046872">
    <property type="term" value="F:metal ion binding"/>
    <property type="evidence" value="ECO:0007669"/>
    <property type="project" value="UniProtKB-KW"/>
</dbReference>
<dbReference type="AlphaFoldDB" id="A0A4R1Q1I0"/>
<protein>
    <recommendedName>
        <fullName evidence="3">tetrahydrofolate synthase</fullName>
        <ecNumber evidence="3">6.3.2.17</ecNumber>
    </recommendedName>
    <alternativeName>
        <fullName evidence="9">Tetrahydrofolylpolyglutamate synthase</fullName>
    </alternativeName>
</protein>
<evidence type="ECO:0000256" key="2">
    <source>
        <dbReference type="ARBA" id="ARBA00008276"/>
    </source>
</evidence>
<comment type="caution">
    <text evidence="14">The sequence shown here is derived from an EMBL/GenBank/DDBJ whole genome shotgun (WGS) entry which is preliminary data.</text>
</comment>
<dbReference type="PIRSF" id="PIRSF001563">
    <property type="entry name" value="Folylpolyglu_synth"/>
    <property type="match status" value="1"/>
</dbReference>
<evidence type="ECO:0000256" key="1">
    <source>
        <dbReference type="ARBA" id="ARBA00001946"/>
    </source>
</evidence>
<keyword evidence="5" id="KW-0479">Metal-binding</keyword>
<dbReference type="InterPro" id="IPR013221">
    <property type="entry name" value="Mur_ligase_cen"/>
</dbReference>
<sequence length="436" mass="46116">MTYEQALEYLASLNKFGINFGLARIEKLLSLMGHPERRFKVVHITGSNGKGSTSAMLEAVLRASGIKTALYTSPHLVEYTERMMVNGQPIDRQEFAAAIEYTGNLVAAMACSGSEHPTEFEVLTAAAFHYFAAAAVDYAVIEVGLGGLLDSTNVVIPEAAVITNVTLEHTDRCGSTVAEIARHKAGIIKQGVPVITAAKGAALEVIQAEAVNKAAPLYSLGQDFSAAVMRQEGYRQVVAVTSSQYGDFGHFTTNLLGWHQAENSAVGVMTSLILAEKESKITLAAIRAGLTEVYWPGRFEVVKDQPVVVIDGAHNPDGARALRRTLDEVFFGKNITFLLGILADKDIGGITGELVRSSDDVVIVRPLSERGAEPDAVATQLGGKAKAIELAASIGEGYKKARLLAGPGGVVCVTGSLYLIGPARKVIYEGIGGAAG</sequence>
<dbReference type="GO" id="GO:0004326">
    <property type="term" value="F:tetrahydrofolylpolyglutamate synthase activity"/>
    <property type="evidence" value="ECO:0007669"/>
    <property type="project" value="UniProtKB-EC"/>
</dbReference>
<reference evidence="14 15" key="1">
    <citation type="submission" date="2019-03" db="EMBL/GenBank/DDBJ databases">
        <title>Genomic Encyclopedia of Type Strains, Phase IV (KMG-IV): sequencing the most valuable type-strain genomes for metagenomic binning, comparative biology and taxonomic classification.</title>
        <authorList>
            <person name="Goeker M."/>
        </authorList>
    </citation>
    <scope>NUCLEOTIDE SEQUENCE [LARGE SCALE GENOMIC DNA]</scope>
    <source>
        <strain evidence="14 15">DSM 15969</strain>
    </source>
</reference>
<keyword evidence="8" id="KW-0460">Magnesium</keyword>
<dbReference type="SUPFAM" id="SSF53244">
    <property type="entry name" value="MurD-like peptide ligases, peptide-binding domain"/>
    <property type="match status" value="1"/>
</dbReference>
<dbReference type="InterPro" id="IPR004101">
    <property type="entry name" value="Mur_ligase_C"/>
</dbReference>
<evidence type="ECO:0000256" key="6">
    <source>
        <dbReference type="ARBA" id="ARBA00022741"/>
    </source>
</evidence>
<accession>A0A4R1Q1I0</accession>
<evidence type="ECO:0000256" key="11">
    <source>
        <dbReference type="PIRNR" id="PIRNR001563"/>
    </source>
</evidence>
<evidence type="ECO:0000256" key="3">
    <source>
        <dbReference type="ARBA" id="ARBA00013025"/>
    </source>
</evidence>
<keyword evidence="4 11" id="KW-0436">Ligase</keyword>
<name>A0A4R1Q1I0_9FIRM</name>
<dbReference type="RefSeq" id="WP_132079766.1">
    <property type="nucleotide sequence ID" value="NZ_SLUI01000006.1"/>
</dbReference>
<keyword evidence="7 11" id="KW-0067">ATP-binding</keyword>
<dbReference type="InterPro" id="IPR036615">
    <property type="entry name" value="Mur_ligase_C_dom_sf"/>
</dbReference>
<dbReference type="OrthoDB" id="9809356at2"/>
<evidence type="ECO:0000313" key="15">
    <source>
        <dbReference type="Proteomes" id="UP000295063"/>
    </source>
</evidence>
<feature type="domain" description="Mur ligase central" evidence="13">
    <location>
        <begin position="44"/>
        <end position="268"/>
    </location>
</feature>
<dbReference type="PROSITE" id="PS01012">
    <property type="entry name" value="FOLYLPOLYGLU_SYNT_2"/>
    <property type="match status" value="1"/>
</dbReference>
<dbReference type="Proteomes" id="UP000295063">
    <property type="component" value="Unassembled WGS sequence"/>
</dbReference>
<dbReference type="FunFam" id="3.40.1190.10:FF:000011">
    <property type="entry name" value="Folylpolyglutamate synthase/dihydrofolate synthase"/>
    <property type="match status" value="1"/>
</dbReference>
<evidence type="ECO:0000259" key="12">
    <source>
        <dbReference type="Pfam" id="PF02875"/>
    </source>
</evidence>
<feature type="domain" description="Mur ligase C-terminal" evidence="12">
    <location>
        <begin position="297"/>
        <end position="416"/>
    </location>
</feature>
<comment type="catalytic activity">
    <reaction evidence="10">
        <text>(6S)-5,6,7,8-tetrahydrofolyl-(gamma-L-Glu)(n) + L-glutamate + ATP = (6S)-5,6,7,8-tetrahydrofolyl-(gamma-L-Glu)(n+1) + ADP + phosphate + H(+)</text>
        <dbReference type="Rhea" id="RHEA:10580"/>
        <dbReference type="Rhea" id="RHEA-COMP:14738"/>
        <dbReference type="Rhea" id="RHEA-COMP:14740"/>
        <dbReference type="ChEBI" id="CHEBI:15378"/>
        <dbReference type="ChEBI" id="CHEBI:29985"/>
        <dbReference type="ChEBI" id="CHEBI:30616"/>
        <dbReference type="ChEBI" id="CHEBI:43474"/>
        <dbReference type="ChEBI" id="CHEBI:141005"/>
        <dbReference type="ChEBI" id="CHEBI:456216"/>
        <dbReference type="EC" id="6.3.2.17"/>
    </reaction>
</comment>
<dbReference type="InterPro" id="IPR018109">
    <property type="entry name" value="Folylpolyglutamate_synth_CS"/>
</dbReference>
<evidence type="ECO:0000256" key="7">
    <source>
        <dbReference type="ARBA" id="ARBA00022840"/>
    </source>
</evidence>
<dbReference type="InterPro" id="IPR001645">
    <property type="entry name" value="Folylpolyglutamate_synth"/>
</dbReference>
<comment type="cofactor">
    <cofactor evidence="1">
        <name>Mg(2+)</name>
        <dbReference type="ChEBI" id="CHEBI:18420"/>
    </cofactor>
</comment>
<dbReference type="PANTHER" id="PTHR11136:SF0">
    <property type="entry name" value="DIHYDROFOLATE SYNTHETASE-RELATED"/>
    <property type="match status" value="1"/>
</dbReference>
<dbReference type="Pfam" id="PF08245">
    <property type="entry name" value="Mur_ligase_M"/>
    <property type="match status" value="1"/>
</dbReference>
<dbReference type="EC" id="6.3.2.17" evidence="3"/>
<dbReference type="InterPro" id="IPR036565">
    <property type="entry name" value="Mur-like_cat_sf"/>
</dbReference>
<organism evidence="14 15">
    <name type="scientific">Anaerospora hongkongensis</name>
    <dbReference type="NCBI Taxonomy" id="244830"/>
    <lineage>
        <taxon>Bacteria</taxon>
        <taxon>Bacillati</taxon>
        <taxon>Bacillota</taxon>
        <taxon>Negativicutes</taxon>
        <taxon>Selenomonadales</taxon>
        <taxon>Sporomusaceae</taxon>
        <taxon>Anaerospora</taxon>
    </lineage>
</organism>
<evidence type="ECO:0000256" key="8">
    <source>
        <dbReference type="ARBA" id="ARBA00022842"/>
    </source>
</evidence>
<dbReference type="GO" id="GO:0005524">
    <property type="term" value="F:ATP binding"/>
    <property type="evidence" value="ECO:0007669"/>
    <property type="project" value="UniProtKB-KW"/>
</dbReference>
<keyword evidence="6 11" id="KW-0547">Nucleotide-binding</keyword>
<evidence type="ECO:0000256" key="10">
    <source>
        <dbReference type="ARBA" id="ARBA00047493"/>
    </source>
</evidence>
<dbReference type="Pfam" id="PF02875">
    <property type="entry name" value="Mur_ligase_C"/>
    <property type="match status" value="1"/>
</dbReference>
<dbReference type="EMBL" id="SLUI01000006">
    <property type="protein sequence ID" value="TCL37335.1"/>
    <property type="molecule type" value="Genomic_DNA"/>
</dbReference>
<dbReference type="SUPFAM" id="SSF53623">
    <property type="entry name" value="MurD-like peptide ligases, catalytic domain"/>
    <property type="match status" value="1"/>
</dbReference>
<dbReference type="Gene3D" id="3.40.1190.10">
    <property type="entry name" value="Mur-like, catalytic domain"/>
    <property type="match status" value="1"/>
</dbReference>
<gene>
    <name evidence="14" type="ORF">EV210_106204</name>
</gene>
<dbReference type="PANTHER" id="PTHR11136">
    <property type="entry name" value="FOLYLPOLYGLUTAMATE SYNTHASE-RELATED"/>
    <property type="match status" value="1"/>
</dbReference>
<evidence type="ECO:0000313" key="14">
    <source>
        <dbReference type="EMBL" id="TCL37335.1"/>
    </source>
</evidence>
<dbReference type="GO" id="GO:0005737">
    <property type="term" value="C:cytoplasm"/>
    <property type="evidence" value="ECO:0007669"/>
    <property type="project" value="TreeGrafter"/>
</dbReference>
<proteinExistence type="inferred from homology"/>
<keyword evidence="15" id="KW-1185">Reference proteome</keyword>
<dbReference type="Gene3D" id="3.90.190.20">
    <property type="entry name" value="Mur ligase, C-terminal domain"/>
    <property type="match status" value="1"/>
</dbReference>
<comment type="similarity">
    <text evidence="2 11">Belongs to the folylpolyglutamate synthase family.</text>
</comment>
<evidence type="ECO:0000256" key="9">
    <source>
        <dbReference type="ARBA" id="ARBA00030592"/>
    </source>
</evidence>
<dbReference type="NCBIfam" id="TIGR01499">
    <property type="entry name" value="folC"/>
    <property type="match status" value="1"/>
</dbReference>
<dbReference type="GO" id="GO:0008841">
    <property type="term" value="F:dihydrofolate synthase activity"/>
    <property type="evidence" value="ECO:0007669"/>
    <property type="project" value="TreeGrafter"/>
</dbReference>
<evidence type="ECO:0000256" key="4">
    <source>
        <dbReference type="ARBA" id="ARBA00022598"/>
    </source>
</evidence>